<organism evidence="2">
    <name type="scientific">uncultured Acetothermia bacterium</name>
    <dbReference type="NCBI Taxonomy" id="236499"/>
    <lineage>
        <taxon>Bacteria</taxon>
        <taxon>Candidatus Bipolaricaulota</taxon>
        <taxon>environmental samples</taxon>
    </lineage>
</organism>
<gene>
    <name evidence="2" type="ORF">HGMM_F04A11C21</name>
</gene>
<keyword evidence="1" id="KW-1133">Transmembrane helix</keyword>
<feature type="transmembrane region" description="Helical" evidence="1">
    <location>
        <begin position="202"/>
        <end position="220"/>
    </location>
</feature>
<feature type="transmembrane region" description="Helical" evidence="1">
    <location>
        <begin position="21"/>
        <end position="45"/>
    </location>
</feature>
<feature type="transmembrane region" description="Helical" evidence="1">
    <location>
        <begin position="116"/>
        <end position="133"/>
    </location>
</feature>
<protein>
    <submittedName>
        <fullName evidence="2">Hypothetical conserved protein</fullName>
    </submittedName>
</protein>
<dbReference type="EMBL" id="AP011645">
    <property type="protein sequence ID" value="BAL53003.1"/>
    <property type="molecule type" value="Genomic_DNA"/>
</dbReference>
<name>H5SA17_9BACT</name>
<reference evidence="2" key="2">
    <citation type="journal article" date="2012" name="PLoS ONE">
        <title>A Deeply Branching Thermophilic Bacterium with an Ancient Acetyl-CoA Pathway Dominates a Subsurface Ecosystem.</title>
        <authorList>
            <person name="Takami H."/>
            <person name="Noguchi H."/>
            <person name="Takaki Y."/>
            <person name="Uchiyama I."/>
            <person name="Toyoda A."/>
            <person name="Nishi S."/>
            <person name="Chee G.-J."/>
            <person name="Arai W."/>
            <person name="Nunoura T."/>
            <person name="Itoh T."/>
            <person name="Hattori M."/>
            <person name="Takai K."/>
        </authorList>
    </citation>
    <scope>NUCLEOTIDE SEQUENCE</scope>
</reference>
<keyword evidence="1" id="KW-0472">Membrane</keyword>
<evidence type="ECO:0000256" key="1">
    <source>
        <dbReference type="SAM" id="Phobius"/>
    </source>
</evidence>
<dbReference type="Pfam" id="PF06182">
    <property type="entry name" value="ABC2_membrane_6"/>
    <property type="match status" value="1"/>
</dbReference>
<dbReference type="PANTHER" id="PTHR36833">
    <property type="entry name" value="SLR0610 PROTEIN-RELATED"/>
    <property type="match status" value="1"/>
</dbReference>
<evidence type="ECO:0000313" key="2">
    <source>
        <dbReference type="EMBL" id="BAL53003.1"/>
    </source>
</evidence>
<feature type="transmembrane region" description="Helical" evidence="1">
    <location>
        <begin position="232"/>
        <end position="252"/>
    </location>
</feature>
<feature type="transmembrane region" description="Helical" evidence="1">
    <location>
        <begin position="177"/>
        <end position="195"/>
    </location>
</feature>
<keyword evidence="1" id="KW-0812">Transmembrane</keyword>
<dbReference type="InterPro" id="IPR010390">
    <property type="entry name" value="ABC-2_transporter-like"/>
</dbReference>
<dbReference type="AlphaFoldDB" id="H5SA17"/>
<dbReference type="PANTHER" id="PTHR36833:SF1">
    <property type="entry name" value="INTEGRAL MEMBRANE TRANSPORT PROTEIN"/>
    <property type="match status" value="1"/>
</dbReference>
<proteinExistence type="predicted"/>
<sequence length="264" mass="29572">MLSLYCVLIGAQLRSQMQYKFSFIADFFATLIGMGLEFAGTLVLFTHMPALGGWTLPEVALLYGTAELSFALANMVAEGFDGLANVIRLGEFDRFLVRPRSVFFQVLASEFALRRLGRVAQAVLVLGAGLWLLRAEWGWERWLFLGWTVLGGTIFFIGLFVIGATCAFWTIEGLETINIFTHGGVTMASYPLNIFAEWLRNLFVFVLPLAFVNFYPMLFLLQKPDPFGLPSFMPFLAVPLCSLVLLIGIAFWRVGVRHYQSTGH</sequence>
<reference evidence="2" key="1">
    <citation type="journal article" date="2005" name="Environ. Microbiol.">
        <title>Genetic and functional properties of uncultivated thermophilic crenarchaeotes from a subsurface gold mine as revealed by analysis of genome fragments.</title>
        <authorList>
            <person name="Nunoura T."/>
            <person name="Hirayama H."/>
            <person name="Takami H."/>
            <person name="Oida H."/>
            <person name="Nishi S."/>
            <person name="Shimamura S."/>
            <person name="Suzuki Y."/>
            <person name="Inagaki F."/>
            <person name="Takai K."/>
            <person name="Nealson K.H."/>
            <person name="Horikoshi K."/>
        </authorList>
    </citation>
    <scope>NUCLEOTIDE SEQUENCE</scope>
</reference>
<accession>H5SA17</accession>
<feature type="transmembrane region" description="Helical" evidence="1">
    <location>
        <begin position="145"/>
        <end position="171"/>
    </location>
</feature>